<dbReference type="Gene3D" id="1.10.4200.10">
    <property type="entry name" value="Triphosphoribosyl-dephospho-CoA protein"/>
    <property type="match status" value="2"/>
</dbReference>
<dbReference type="NCBIfam" id="TIGR03132">
    <property type="entry name" value="malonate_mdcB"/>
    <property type="match status" value="1"/>
</dbReference>
<dbReference type="InterPro" id="IPR002736">
    <property type="entry name" value="CitG"/>
</dbReference>
<dbReference type="PANTHER" id="PTHR30201:SF2">
    <property type="entry name" value="2-(5''-TRIPHOSPHORIBOSYL)-3'-DEPHOSPHOCOENZYME-A SYNTHASE"/>
    <property type="match status" value="1"/>
</dbReference>
<dbReference type="EMBL" id="NEVS01000004">
    <property type="protein sequence ID" value="OZI60654.1"/>
    <property type="molecule type" value="Genomic_DNA"/>
</dbReference>
<dbReference type="EC" id="2.4.2.52" evidence="5"/>
<protein>
    <recommendedName>
        <fullName evidence="5">Probable 2-(5''-triphosphoribosyl)-3'-dephosphocoenzyme-A synthase</fullName>
        <shortName evidence="5">2-(5''-triphosphoribosyl)-3'-dephospho-CoA synthase</shortName>
        <ecNumber evidence="5">2.4.2.52</ecNumber>
    </recommendedName>
</protein>
<dbReference type="GO" id="GO:0005524">
    <property type="term" value="F:ATP binding"/>
    <property type="evidence" value="ECO:0007669"/>
    <property type="project" value="UniProtKB-KW"/>
</dbReference>
<gene>
    <name evidence="5" type="primary">mdcB</name>
    <name evidence="6" type="ORF">CAL28_14760</name>
</gene>
<evidence type="ECO:0000256" key="2">
    <source>
        <dbReference type="ARBA" id="ARBA00022679"/>
    </source>
</evidence>
<dbReference type="GO" id="GO:0051191">
    <property type="term" value="P:prosthetic group biosynthetic process"/>
    <property type="evidence" value="ECO:0007669"/>
    <property type="project" value="TreeGrafter"/>
</dbReference>
<evidence type="ECO:0000313" key="7">
    <source>
        <dbReference type="Proteomes" id="UP000215767"/>
    </source>
</evidence>
<evidence type="ECO:0000256" key="1">
    <source>
        <dbReference type="ARBA" id="ARBA00001210"/>
    </source>
</evidence>
<evidence type="ECO:0000256" key="4">
    <source>
        <dbReference type="ARBA" id="ARBA00022840"/>
    </source>
</evidence>
<dbReference type="Proteomes" id="UP000215767">
    <property type="component" value="Unassembled WGS sequence"/>
</dbReference>
<evidence type="ECO:0000256" key="3">
    <source>
        <dbReference type="ARBA" id="ARBA00022741"/>
    </source>
</evidence>
<comment type="caution">
    <text evidence="6">The sequence shown here is derived from an EMBL/GenBank/DDBJ whole genome shotgun (WGS) entry which is preliminary data.</text>
</comment>
<dbReference type="RefSeq" id="WP_094842061.1">
    <property type="nucleotide sequence ID" value="NZ_NEVS01000004.1"/>
</dbReference>
<proteinExistence type="inferred from homology"/>
<keyword evidence="3 5" id="KW-0547">Nucleotide-binding</keyword>
<dbReference type="InterPro" id="IPR017555">
    <property type="entry name" value="TriPribosyl-deP-CoA_syn"/>
</dbReference>
<reference evidence="7" key="1">
    <citation type="submission" date="2017-05" db="EMBL/GenBank/DDBJ databases">
        <title>Complete and WGS of Bordetella genogroups.</title>
        <authorList>
            <person name="Spilker T."/>
            <person name="Lipuma J."/>
        </authorList>
    </citation>
    <scope>NUCLEOTIDE SEQUENCE [LARGE SCALE GENOMIC DNA]</scope>
    <source>
        <strain evidence="7">AU8856</strain>
    </source>
</reference>
<dbReference type="AlphaFoldDB" id="A0A261UFH0"/>
<comment type="function">
    <text evidence="5">Involved in the formation of 2-(5''-phosphoribosyl)-3'-dephosphocoenzyme-A, the prosthetic group of the acyl-carrier protein of the malonate decarboxylase.</text>
</comment>
<keyword evidence="7" id="KW-1185">Reference proteome</keyword>
<keyword evidence="2 5" id="KW-0808">Transferase</keyword>
<comment type="similarity">
    <text evidence="5">Belongs to the CitG/MdcB family.</text>
</comment>
<dbReference type="GO" id="GO:0046917">
    <property type="term" value="F:triphosphoribosyl-dephospho-CoA synthase activity"/>
    <property type="evidence" value="ECO:0007669"/>
    <property type="project" value="UniProtKB-UniRule"/>
</dbReference>
<sequence>MEAVCLPLPSAAHLPAWWPFDPAQHIAAHAERCLWLEVQTWPKPGLVSHVDRGSHADMDVHTFRRSAQALRPYFAELARAAAHGADMATLRRIGVRAEHAMMSVTAGVNTHRGAIFGMGLLSAAAAVRGTGDESLGAVVARRWGADIGAGPRPADSHGVVAAHRYGAGGARAEAALGFPSVYRIGVPALREAALIAPDDQEAMRVHACFALIAAVDDTNLLHRGGAEGLRYAQDTARRFMQRGGIAHRDWRATAQAAHRDFVARNLSPGGSADLLAMSLFVHGLP</sequence>
<dbReference type="HAMAP" id="MF_01883">
    <property type="entry name" value="MdcB"/>
    <property type="match status" value="1"/>
</dbReference>
<dbReference type="OrthoDB" id="114886at2"/>
<organism evidence="6 7">
    <name type="scientific">Bordetella genomosp. 11</name>
    <dbReference type="NCBI Taxonomy" id="1416808"/>
    <lineage>
        <taxon>Bacteria</taxon>
        <taxon>Pseudomonadati</taxon>
        <taxon>Pseudomonadota</taxon>
        <taxon>Betaproteobacteria</taxon>
        <taxon>Burkholderiales</taxon>
        <taxon>Alcaligenaceae</taxon>
        <taxon>Bordetella</taxon>
    </lineage>
</organism>
<dbReference type="PANTHER" id="PTHR30201">
    <property type="entry name" value="TRIPHOSPHORIBOSYL-DEPHOSPHO-COA SYNTHASE"/>
    <property type="match status" value="1"/>
</dbReference>
<comment type="catalytic activity">
    <reaction evidence="1 5">
        <text>3'-dephospho-CoA + ATP = 2'-(5''-triphospho-alpha-D-ribosyl)-3'-dephospho-CoA + adenine</text>
        <dbReference type="Rhea" id="RHEA:15117"/>
        <dbReference type="ChEBI" id="CHEBI:16708"/>
        <dbReference type="ChEBI" id="CHEBI:30616"/>
        <dbReference type="ChEBI" id="CHEBI:57328"/>
        <dbReference type="ChEBI" id="CHEBI:61378"/>
        <dbReference type="EC" id="2.4.2.52"/>
    </reaction>
</comment>
<dbReference type="Pfam" id="PF01874">
    <property type="entry name" value="CitG"/>
    <property type="match status" value="1"/>
</dbReference>
<evidence type="ECO:0000256" key="5">
    <source>
        <dbReference type="HAMAP-Rule" id="MF_01883"/>
    </source>
</evidence>
<keyword evidence="4 5" id="KW-0067">ATP-binding</keyword>
<name>A0A261UFH0_9BORD</name>
<evidence type="ECO:0000313" key="6">
    <source>
        <dbReference type="EMBL" id="OZI60654.1"/>
    </source>
</evidence>
<accession>A0A261UFH0</accession>